<name>A0A913XQE5_EXADI</name>
<dbReference type="InterPro" id="IPR012347">
    <property type="entry name" value="Ferritin-like"/>
</dbReference>
<dbReference type="GO" id="GO:0005737">
    <property type="term" value="C:cytoplasm"/>
    <property type="evidence" value="ECO:0007669"/>
    <property type="project" value="TreeGrafter"/>
</dbReference>
<evidence type="ECO:0000256" key="6">
    <source>
        <dbReference type="RuleBase" id="RU361145"/>
    </source>
</evidence>
<evidence type="ECO:0000313" key="10">
    <source>
        <dbReference type="Proteomes" id="UP000887567"/>
    </source>
</evidence>
<dbReference type="InterPro" id="IPR001519">
    <property type="entry name" value="Ferritin"/>
</dbReference>
<dbReference type="GO" id="GO:0008199">
    <property type="term" value="F:ferric iron binding"/>
    <property type="evidence" value="ECO:0007669"/>
    <property type="project" value="InterPro"/>
</dbReference>
<evidence type="ECO:0000256" key="1">
    <source>
        <dbReference type="ARBA" id="ARBA00007513"/>
    </source>
</evidence>
<evidence type="ECO:0000256" key="7">
    <source>
        <dbReference type="SAM" id="SignalP"/>
    </source>
</evidence>
<protein>
    <recommendedName>
        <fullName evidence="6">Ferritin</fullName>
        <ecNumber evidence="6">1.16.3.1</ecNumber>
    </recommendedName>
</protein>
<dbReference type="InterPro" id="IPR009078">
    <property type="entry name" value="Ferritin-like_SF"/>
</dbReference>
<dbReference type="InterPro" id="IPR008331">
    <property type="entry name" value="Ferritin_DPS_dom"/>
</dbReference>
<dbReference type="Pfam" id="PF00210">
    <property type="entry name" value="Ferritin"/>
    <property type="match status" value="1"/>
</dbReference>
<dbReference type="EC" id="1.16.3.1" evidence="6"/>
<keyword evidence="3 5" id="KW-0479">Metal-binding</keyword>
<dbReference type="PANTHER" id="PTHR11431:SF75">
    <property type="entry name" value="FERRITIN"/>
    <property type="match status" value="1"/>
</dbReference>
<sequence length="226" mass="25988">MSFKILLVSLFLVAVVNSKSCKLSEHIVKKEHKWKIDPPQNIYGNQSVDESHIRTWKETKDSKTKLEESINQQVNRELFAQYTYMSMAAHFSRDDNYLPGFAKFFRESAEEEQKHAMLFMEYQNKRGGRVKLNAIRHPCRDQWGNGLTAMKEALLLEKTIYQSLLDVHKVADDAKDPQMMDFLESNFLGEQIDAIKQLGNYIGTLSRLGDGLGEYQFDKVTLGGGK</sequence>
<feature type="binding site" evidence="5">
    <location>
        <position position="112"/>
    </location>
    <ligand>
        <name>Fe cation</name>
        <dbReference type="ChEBI" id="CHEBI:24875"/>
        <label>1</label>
    </ligand>
</feature>
<feature type="binding site" evidence="5">
    <location>
        <position position="77"/>
    </location>
    <ligand>
        <name>Fe cation</name>
        <dbReference type="ChEBI" id="CHEBI:24875"/>
        <label>1</label>
    </ligand>
</feature>
<keyword evidence="2 6" id="KW-0409">Iron storage</keyword>
<feature type="signal peptide" evidence="7">
    <location>
        <begin position="1"/>
        <end position="18"/>
    </location>
</feature>
<keyword evidence="4 5" id="KW-0408">Iron</keyword>
<dbReference type="GO" id="GO:0008198">
    <property type="term" value="F:ferrous iron binding"/>
    <property type="evidence" value="ECO:0007669"/>
    <property type="project" value="TreeGrafter"/>
</dbReference>
<dbReference type="SUPFAM" id="SSF47240">
    <property type="entry name" value="Ferritin-like"/>
    <property type="match status" value="1"/>
</dbReference>
<feature type="domain" description="Ferritin-like diiron" evidence="8">
    <location>
        <begin position="60"/>
        <end position="209"/>
    </location>
</feature>
<comment type="function">
    <text evidence="6">Stores iron in a soluble, non-toxic, readily available form. Important for iron homeostasis. Iron is taken up in the ferrous form and deposited as ferric hydroxides after oxidation.</text>
</comment>
<dbReference type="KEGG" id="epa:110246074"/>
<evidence type="ECO:0000313" key="9">
    <source>
        <dbReference type="EnsemblMetazoa" id="XP_020908035.1"/>
    </source>
</evidence>
<evidence type="ECO:0000256" key="5">
    <source>
        <dbReference type="PIRSR" id="PIRSR601519-1"/>
    </source>
</evidence>
<dbReference type="InterPro" id="IPR009040">
    <property type="entry name" value="Ferritin-like_diiron"/>
</dbReference>
<keyword evidence="7" id="KW-0732">Signal</keyword>
<dbReference type="GeneID" id="110246074"/>
<dbReference type="OrthoDB" id="186462at2759"/>
<feature type="chain" id="PRO_5037309456" description="Ferritin" evidence="7">
    <location>
        <begin position="19"/>
        <end position="226"/>
    </location>
</feature>
<feature type="binding site" evidence="5">
    <location>
        <position position="191"/>
    </location>
    <ligand>
        <name>Fe cation</name>
        <dbReference type="ChEBI" id="CHEBI:24875"/>
        <label>1</label>
    </ligand>
</feature>
<dbReference type="PANTHER" id="PTHR11431">
    <property type="entry name" value="FERRITIN"/>
    <property type="match status" value="1"/>
</dbReference>
<dbReference type="GO" id="GO:0006826">
    <property type="term" value="P:iron ion transport"/>
    <property type="evidence" value="ECO:0007669"/>
    <property type="project" value="InterPro"/>
</dbReference>
<dbReference type="AlphaFoldDB" id="A0A913XQE5"/>
<dbReference type="EnsemblMetazoa" id="XM_021052376.2">
    <property type="protein sequence ID" value="XP_020908035.1"/>
    <property type="gene ID" value="LOC110246074"/>
</dbReference>
<accession>A0A913XQE5</accession>
<organism evidence="9 10">
    <name type="scientific">Exaiptasia diaphana</name>
    <name type="common">Tropical sea anemone</name>
    <name type="synonym">Aiptasia pulchella</name>
    <dbReference type="NCBI Taxonomy" id="2652724"/>
    <lineage>
        <taxon>Eukaryota</taxon>
        <taxon>Metazoa</taxon>
        <taxon>Cnidaria</taxon>
        <taxon>Anthozoa</taxon>
        <taxon>Hexacorallia</taxon>
        <taxon>Actiniaria</taxon>
        <taxon>Aiptasiidae</taxon>
        <taxon>Exaiptasia</taxon>
    </lineage>
</organism>
<dbReference type="FunFam" id="1.20.1260.10:FF:000002">
    <property type="entry name" value="Ferritin, mitochondrial"/>
    <property type="match status" value="1"/>
</dbReference>
<dbReference type="CDD" id="cd01056">
    <property type="entry name" value="Euk_Ferritin"/>
    <property type="match status" value="1"/>
</dbReference>
<dbReference type="RefSeq" id="XP_020908035.1">
    <property type="nucleotide sequence ID" value="XM_021052376.2"/>
</dbReference>
<reference evidence="9" key="1">
    <citation type="submission" date="2022-11" db="UniProtKB">
        <authorList>
            <consortium name="EnsemblMetazoa"/>
        </authorList>
    </citation>
    <scope>IDENTIFICATION</scope>
</reference>
<keyword evidence="10" id="KW-1185">Reference proteome</keyword>
<dbReference type="PROSITE" id="PS50905">
    <property type="entry name" value="FERRITIN_LIKE"/>
    <property type="match status" value="1"/>
</dbReference>
<dbReference type="GO" id="GO:0004322">
    <property type="term" value="F:ferroxidase activity"/>
    <property type="evidence" value="ECO:0007669"/>
    <property type="project" value="UniProtKB-EC"/>
</dbReference>
<dbReference type="Proteomes" id="UP000887567">
    <property type="component" value="Unplaced"/>
</dbReference>
<feature type="binding site" evidence="5">
    <location>
        <position position="157"/>
    </location>
    <ligand>
        <name>Fe cation</name>
        <dbReference type="ChEBI" id="CHEBI:24875"/>
        <label>1</label>
    </ligand>
</feature>
<evidence type="ECO:0000256" key="2">
    <source>
        <dbReference type="ARBA" id="ARBA00022434"/>
    </source>
</evidence>
<keyword evidence="6" id="KW-0560">Oxidoreductase</keyword>
<evidence type="ECO:0000259" key="8">
    <source>
        <dbReference type="PROSITE" id="PS50905"/>
    </source>
</evidence>
<comment type="similarity">
    <text evidence="1 6">Belongs to the ferritin family.</text>
</comment>
<evidence type="ECO:0000256" key="3">
    <source>
        <dbReference type="ARBA" id="ARBA00022723"/>
    </source>
</evidence>
<dbReference type="GO" id="GO:0006879">
    <property type="term" value="P:intracellular iron ion homeostasis"/>
    <property type="evidence" value="ECO:0007669"/>
    <property type="project" value="UniProtKB-KW"/>
</dbReference>
<proteinExistence type="inferred from homology"/>
<comment type="catalytic activity">
    <reaction evidence="6">
        <text>4 Fe(2+) + O2 + 4 H(+) = 4 Fe(3+) + 2 H2O</text>
        <dbReference type="Rhea" id="RHEA:11148"/>
        <dbReference type="ChEBI" id="CHEBI:15377"/>
        <dbReference type="ChEBI" id="CHEBI:15378"/>
        <dbReference type="ChEBI" id="CHEBI:15379"/>
        <dbReference type="ChEBI" id="CHEBI:29033"/>
        <dbReference type="ChEBI" id="CHEBI:29034"/>
        <dbReference type="EC" id="1.16.3.1"/>
    </reaction>
</comment>
<feature type="binding site" evidence="5">
    <location>
        <position position="115"/>
    </location>
    <ligand>
        <name>Fe cation</name>
        <dbReference type="ChEBI" id="CHEBI:24875"/>
        <label>1</label>
    </ligand>
</feature>
<dbReference type="Gene3D" id="1.20.1260.10">
    <property type="match status" value="1"/>
</dbReference>
<evidence type="ECO:0000256" key="4">
    <source>
        <dbReference type="ARBA" id="ARBA00023004"/>
    </source>
</evidence>
<dbReference type="OMA" id="ESHIRTW"/>